<accession>A0ABU4FT18</accession>
<feature type="compositionally biased region" description="Low complexity" evidence="1">
    <location>
        <begin position="397"/>
        <end position="408"/>
    </location>
</feature>
<evidence type="ECO:0000256" key="1">
    <source>
        <dbReference type="SAM" id="MobiDB-lite"/>
    </source>
</evidence>
<reference evidence="2 3" key="1">
    <citation type="submission" date="2023-10" db="EMBL/GenBank/DDBJ databases">
        <title>Characterization of rhizosphere-enriched actinobacteria from wheat plants lab-grown on chernevaya soil.</title>
        <authorList>
            <person name="Tikhonova E.N."/>
            <person name="Konopkin A."/>
            <person name="Kravchenko I.K."/>
        </authorList>
    </citation>
    <scope>NUCLEOTIDE SEQUENCE [LARGE SCALE GENOMIC DNA]</scope>
    <source>
        <strain evidence="2 3">RR29</strain>
    </source>
</reference>
<evidence type="ECO:0000313" key="3">
    <source>
        <dbReference type="Proteomes" id="UP001187346"/>
    </source>
</evidence>
<feature type="region of interest" description="Disordered" evidence="1">
    <location>
        <begin position="394"/>
        <end position="454"/>
    </location>
</feature>
<protein>
    <submittedName>
        <fullName evidence="2">Uncharacterized protein</fullName>
    </submittedName>
</protein>
<proteinExistence type="predicted"/>
<dbReference type="EMBL" id="JAWMAJ010000359">
    <property type="protein sequence ID" value="MDV7223720.1"/>
    <property type="molecule type" value="Genomic_DNA"/>
</dbReference>
<dbReference type="Proteomes" id="UP001187346">
    <property type="component" value="Unassembled WGS sequence"/>
</dbReference>
<comment type="caution">
    <text evidence="2">The sequence shown here is derived from an EMBL/GenBank/DDBJ whole genome shotgun (WGS) entry which is preliminary data.</text>
</comment>
<gene>
    <name evidence="2" type="ORF">R5A26_48190</name>
</gene>
<keyword evidence="3" id="KW-1185">Reference proteome</keyword>
<evidence type="ECO:0000313" key="2">
    <source>
        <dbReference type="EMBL" id="MDV7223720.1"/>
    </source>
</evidence>
<organism evidence="2 3">
    <name type="scientific">Streptomyces prunicolor</name>
    <dbReference type="NCBI Taxonomy" id="67348"/>
    <lineage>
        <taxon>Bacteria</taxon>
        <taxon>Bacillati</taxon>
        <taxon>Actinomycetota</taxon>
        <taxon>Actinomycetes</taxon>
        <taxon>Kitasatosporales</taxon>
        <taxon>Streptomycetaceae</taxon>
        <taxon>Streptomyces</taxon>
    </lineage>
</organism>
<feature type="non-terminal residue" evidence="2">
    <location>
        <position position="454"/>
    </location>
</feature>
<sequence length="454" mass="48424">MSEIRAAVGRLLARCEAGWTPDVERHAANAGENPDSWLPAVAGLLRASWTEGGRDCAVAAVAVLEYALDVGDKRDPRRPRWVLHLWLAERTLSQRFEDHRLSDEVHHYLAAQTQSRPADDPVAVAATYPEEPPPRHFEPPRPSHPHAVRLAEGLPADDPVRPCLLVRLAQSASVRFESGESAALTDAGRWADAAFTGITADHLEAGRVSATVVHAALARLRDRPSDTRLVQLALRGGRSALRAVEHARRHGTAPLDAEASSAHLAFSLALTMSVPFHFEEEVIDEAIAQLEAFRAGAPPDDNGIYAGNMPALLVGRAVFTGSDADLRRADEMWAALQRDLPPDHPLVPHIADKRTACAKLGKMLKRSPIKGAHLLRFAGPMLGPLLSGVQLPPIQMSVPPGRPGVRSPGPGPADFAPLTGGPRPASADAGPGRTQAADLVWPPGPPADAGPAEP</sequence>
<name>A0ABU4FT18_9ACTN</name>
<feature type="compositionally biased region" description="Pro residues" evidence="1">
    <location>
        <begin position="442"/>
        <end position="454"/>
    </location>
</feature>